<evidence type="ECO:0000256" key="1">
    <source>
        <dbReference type="SAM" id="MobiDB-lite"/>
    </source>
</evidence>
<protein>
    <submittedName>
        <fullName evidence="3">Stearoyl-CoA 9-desaturase</fullName>
        <ecNumber evidence="3">1.14.19.1</ecNumber>
    </submittedName>
</protein>
<dbReference type="EC" id="1.14.19.1" evidence="3"/>
<evidence type="ECO:0000256" key="2">
    <source>
        <dbReference type="SAM" id="Phobius"/>
    </source>
</evidence>
<dbReference type="Proteomes" id="UP001176521">
    <property type="component" value="Unassembled WGS sequence"/>
</dbReference>
<keyword evidence="3" id="KW-0560">Oxidoreductase</keyword>
<keyword evidence="2" id="KW-0812">Transmembrane</keyword>
<dbReference type="EMBL" id="JAPDMQ010000683">
    <property type="protein sequence ID" value="KAK0521336.1"/>
    <property type="molecule type" value="Genomic_DNA"/>
</dbReference>
<accession>A0AAN6G9I8</accession>
<dbReference type="AlphaFoldDB" id="A0AAN6G9I8"/>
<comment type="caution">
    <text evidence="3">The sequence shown here is derived from an EMBL/GenBank/DDBJ whole genome shotgun (WGS) entry which is preliminary data.</text>
</comment>
<keyword evidence="2" id="KW-0472">Membrane</keyword>
<keyword evidence="4" id="KW-1185">Reference proteome</keyword>
<gene>
    <name evidence="3" type="primary">OLE1_2</name>
    <name evidence="3" type="ORF">OC842_006813</name>
</gene>
<reference evidence="3" key="1">
    <citation type="journal article" date="2023" name="PhytoFront">
        <title>Draft Genome Resources of Seven Strains of Tilletia horrida, Causal Agent of Kernel Smut of Rice.</title>
        <authorList>
            <person name="Khanal S."/>
            <person name="Antony Babu S."/>
            <person name="Zhou X.G."/>
        </authorList>
    </citation>
    <scope>NUCLEOTIDE SEQUENCE</scope>
    <source>
        <strain evidence="3">TX3</strain>
    </source>
</reference>
<keyword evidence="2" id="KW-1133">Transmembrane helix</keyword>
<evidence type="ECO:0000313" key="3">
    <source>
        <dbReference type="EMBL" id="KAK0521336.1"/>
    </source>
</evidence>
<organism evidence="3 4">
    <name type="scientific">Tilletia horrida</name>
    <dbReference type="NCBI Taxonomy" id="155126"/>
    <lineage>
        <taxon>Eukaryota</taxon>
        <taxon>Fungi</taxon>
        <taxon>Dikarya</taxon>
        <taxon>Basidiomycota</taxon>
        <taxon>Ustilaginomycotina</taxon>
        <taxon>Exobasidiomycetes</taxon>
        <taxon>Tilletiales</taxon>
        <taxon>Tilletiaceae</taxon>
        <taxon>Tilletia</taxon>
    </lineage>
</organism>
<feature type="region of interest" description="Disordered" evidence="1">
    <location>
        <begin position="1"/>
        <end position="20"/>
    </location>
</feature>
<feature type="transmembrane region" description="Helical" evidence="2">
    <location>
        <begin position="51"/>
        <end position="71"/>
    </location>
</feature>
<name>A0AAN6G9I8_9BASI</name>
<proteinExistence type="predicted"/>
<feature type="compositionally biased region" description="Basic and acidic residues" evidence="1">
    <location>
        <begin position="1"/>
        <end position="13"/>
    </location>
</feature>
<dbReference type="GO" id="GO:0004768">
    <property type="term" value="F:stearoyl-CoA 9-desaturase activity"/>
    <property type="evidence" value="ECO:0007669"/>
    <property type="project" value="UniProtKB-EC"/>
</dbReference>
<evidence type="ECO:0000313" key="4">
    <source>
        <dbReference type="Proteomes" id="UP001176521"/>
    </source>
</evidence>
<sequence>MHGPVDRQADSHRPTKPTYADADIQDDYVRRMLSKPPDRLPFELRNVPSEIQWISTLVLTLTPILAIYGACTTPLQMKTVLWAGAYYFLTELG</sequence>